<dbReference type="EMBL" id="JBFDAA010000002">
    <property type="protein sequence ID" value="KAL1139670.1"/>
    <property type="molecule type" value="Genomic_DNA"/>
</dbReference>
<comment type="caution">
    <text evidence="1">The sequence shown here is derived from an EMBL/GenBank/DDBJ whole genome shotgun (WGS) entry which is preliminary data.</text>
</comment>
<proteinExistence type="predicted"/>
<dbReference type="AlphaFoldDB" id="A0ABD0YUL5"/>
<gene>
    <name evidence="1" type="ORF">AAG570_006648</name>
</gene>
<sequence>MSMVAGRMVQLRHAGTELVATALPPPLDSDIDRTRLTSDSGCHPCGGFMGFVYTVREERQLRGEHYSKNTIQPVKKRANNSVPQPLITWDNVALCKRCCSAVFAAMEQDAAGGDSVESAVGVPSIKEVLESVGERRISLLSAIVRIKSPTENISGNPQELAQFYHRFGFVTRKEADSFITGTEITEEEHAGIWLRIFKCIERKLEAEDDIENEVDALRSIVERHSEEYHEPDIQCSADSDFSIEDLKLHAESTQDVDQKIEVPDSDISVRLRLLVNEVKEMLSKCPSVLMTPPEHNTSTQHSERLTALIHEGYELLSTHKTSLKNREELIKEFQKFAELIKILSGGSDSLLPTND</sequence>
<dbReference type="Proteomes" id="UP001558652">
    <property type="component" value="Unassembled WGS sequence"/>
</dbReference>
<name>A0ABD0YUL5_9HEMI</name>
<protein>
    <submittedName>
        <fullName evidence="1">Uncharacterized protein</fullName>
    </submittedName>
</protein>
<reference evidence="1 2" key="1">
    <citation type="submission" date="2024-07" db="EMBL/GenBank/DDBJ databases">
        <title>Chromosome-level genome assembly of the water stick insect Ranatra chinensis (Heteroptera: Nepidae).</title>
        <authorList>
            <person name="Liu X."/>
        </authorList>
    </citation>
    <scope>NUCLEOTIDE SEQUENCE [LARGE SCALE GENOMIC DNA]</scope>
    <source>
        <strain evidence="1">Cailab_2021Rc</strain>
        <tissue evidence="1">Muscle</tissue>
    </source>
</reference>
<keyword evidence="2" id="KW-1185">Reference proteome</keyword>
<evidence type="ECO:0000313" key="2">
    <source>
        <dbReference type="Proteomes" id="UP001558652"/>
    </source>
</evidence>
<accession>A0ABD0YUL5</accession>
<organism evidence="1 2">
    <name type="scientific">Ranatra chinensis</name>
    <dbReference type="NCBI Taxonomy" id="642074"/>
    <lineage>
        <taxon>Eukaryota</taxon>
        <taxon>Metazoa</taxon>
        <taxon>Ecdysozoa</taxon>
        <taxon>Arthropoda</taxon>
        <taxon>Hexapoda</taxon>
        <taxon>Insecta</taxon>
        <taxon>Pterygota</taxon>
        <taxon>Neoptera</taxon>
        <taxon>Paraneoptera</taxon>
        <taxon>Hemiptera</taxon>
        <taxon>Heteroptera</taxon>
        <taxon>Panheteroptera</taxon>
        <taxon>Nepomorpha</taxon>
        <taxon>Nepidae</taxon>
        <taxon>Ranatrinae</taxon>
        <taxon>Ranatra</taxon>
    </lineage>
</organism>
<evidence type="ECO:0000313" key="1">
    <source>
        <dbReference type="EMBL" id="KAL1139670.1"/>
    </source>
</evidence>